<gene>
    <name evidence="10" type="ORF">G7Y89_g13418</name>
</gene>
<dbReference type="InterPro" id="IPR057326">
    <property type="entry name" value="KR_dom"/>
</dbReference>
<keyword evidence="1" id="KW-0596">Phosphopantetheine</keyword>
<dbReference type="GO" id="GO:0016491">
    <property type="term" value="F:oxidoreductase activity"/>
    <property type="evidence" value="ECO:0007669"/>
    <property type="project" value="InterPro"/>
</dbReference>
<dbReference type="InterPro" id="IPR049552">
    <property type="entry name" value="PKS_DH_N"/>
</dbReference>
<feature type="domain" description="Carrier" evidence="8">
    <location>
        <begin position="1717"/>
        <end position="1795"/>
    </location>
</feature>
<dbReference type="Gene3D" id="3.40.50.150">
    <property type="entry name" value="Vaccinia Virus protein VP39"/>
    <property type="match status" value="1"/>
</dbReference>
<dbReference type="Pfam" id="PF21089">
    <property type="entry name" value="PKS_DH_N"/>
    <property type="match status" value="1"/>
</dbReference>
<dbReference type="SUPFAM" id="SSF47336">
    <property type="entry name" value="ACP-like"/>
    <property type="match status" value="1"/>
</dbReference>
<dbReference type="SMART" id="SM00823">
    <property type="entry name" value="PKS_PP"/>
    <property type="match status" value="1"/>
</dbReference>
<evidence type="ECO:0000259" key="8">
    <source>
        <dbReference type="PROSITE" id="PS50075"/>
    </source>
</evidence>
<organism evidence="10 11">
    <name type="scientific">Cudoniella acicularis</name>
    <dbReference type="NCBI Taxonomy" id="354080"/>
    <lineage>
        <taxon>Eukaryota</taxon>
        <taxon>Fungi</taxon>
        <taxon>Dikarya</taxon>
        <taxon>Ascomycota</taxon>
        <taxon>Pezizomycotina</taxon>
        <taxon>Leotiomycetes</taxon>
        <taxon>Helotiales</taxon>
        <taxon>Tricladiaceae</taxon>
        <taxon>Cudoniella</taxon>
    </lineage>
</organism>
<keyword evidence="5" id="KW-0511">Multifunctional enzyme</keyword>
<dbReference type="InterPro" id="IPR009081">
    <property type="entry name" value="PP-bd_ACP"/>
</dbReference>
<dbReference type="InterPro" id="IPR006162">
    <property type="entry name" value="Ppantetheine_attach_site"/>
</dbReference>
<dbReference type="InterPro" id="IPR049900">
    <property type="entry name" value="PKS_mFAS_DH"/>
</dbReference>
<dbReference type="Pfam" id="PF08659">
    <property type="entry name" value="KR"/>
    <property type="match status" value="1"/>
</dbReference>
<dbReference type="CDD" id="cd05195">
    <property type="entry name" value="enoyl_red"/>
    <property type="match status" value="1"/>
</dbReference>
<dbReference type="Proteomes" id="UP000566819">
    <property type="component" value="Unassembled WGS sequence"/>
</dbReference>
<dbReference type="PROSITE" id="PS50075">
    <property type="entry name" value="CARRIER"/>
    <property type="match status" value="1"/>
</dbReference>
<dbReference type="Gene3D" id="3.90.180.10">
    <property type="entry name" value="Medium-chain alcohol dehydrogenases, catalytic domain"/>
    <property type="match status" value="1"/>
</dbReference>
<evidence type="ECO:0000256" key="5">
    <source>
        <dbReference type="ARBA" id="ARBA00023268"/>
    </source>
</evidence>
<dbReference type="GO" id="GO:0031177">
    <property type="term" value="F:phosphopantetheine binding"/>
    <property type="evidence" value="ECO:0007669"/>
    <property type="project" value="InterPro"/>
</dbReference>
<dbReference type="InterPro" id="IPR001227">
    <property type="entry name" value="Ac_transferase_dom_sf"/>
</dbReference>
<dbReference type="InterPro" id="IPR020807">
    <property type="entry name" value="PKS_DH"/>
</dbReference>
<dbReference type="InterPro" id="IPR050444">
    <property type="entry name" value="Polyketide_Synthase"/>
</dbReference>
<proteinExistence type="predicted"/>
<dbReference type="InterPro" id="IPR036291">
    <property type="entry name" value="NAD(P)-bd_dom_sf"/>
</dbReference>
<dbReference type="SUPFAM" id="SSF52151">
    <property type="entry name" value="FabD/lysophospholipase-like"/>
    <property type="match status" value="1"/>
</dbReference>
<keyword evidence="3" id="KW-0808">Transferase</keyword>
<comment type="caution">
    <text evidence="10">The sequence shown here is derived from an EMBL/GenBank/DDBJ whole genome shotgun (WGS) entry which is preliminary data.</text>
</comment>
<dbReference type="Gene3D" id="1.10.1200.10">
    <property type="entry name" value="ACP-like"/>
    <property type="match status" value="1"/>
</dbReference>
<dbReference type="InterPro" id="IPR016035">
    <property type="entry name" value="Acyl_Trfase/lysoPLipase"/>
</dbReference>
<keyword evidence="2" id="KW-0597">Phosphoprotein</keyword>
<dbReference type="InterPro" id="IPR011032">
    <property type="entry name" value="GroES-like_sf"/>
</dbReference>
<evidence type="ECO:0008006" key="12">
    <source>
        <dbReference type="Google" id="ProtNLM"/>
    </source>
</evidence>
<dbReference type="Gene3D" id="3.40.366.10">
    <property type="entry name" value="Malonyl-Coenzyme A Acyl Carrier Protein, domain 2"/>
    <property type="match status" value="1"/>
</dbReference>
<dbReference type="SUPFAM" id="SSF50129">
    <property type="entry name" value="GroES-like"/>
    <property type="match status" value="1"/>
</dbReference>
<evidence type="ECO:0000256" key="4">
    <source>
        <dbReference type="ARBA" id="ARBA00022857"/>
    </source>
</evidence>
<reference evidence="10 11" key="1">
    <citation type="submission" date="2020-03" db="EMBL/GenBank/DDBJ databases">
        <title>Draft Genome Sequence of Cudoniella acicularis.</title>
        <authorList>
            <person name="Buettner E."/>
            <person name="Kellner H."/>
        </authorList>
    </citation>
    <scope>NUCLEOTIDE SEQUENCE [LARGE SCALE GENOMIC DNA]</scope>
    <source>
        <strain evidence="10 11">DSM 108380</strain>
    </source>
</reference>
<dbReference type="OrthoDB" id="329835at2759"/>
<dbReference type="Gene3D" id="3.10.129.110">
    <property type="entry name" value="Polyketide synthase dehydratase"/>
    <property type="match status" value="1"/>
</dbReference>
<feature type="region of interest" description="N-terminal hotdog fold" evidence="7">
    <location>
        <begin position="199"/>
        <end position="333"/>
    </location>
</feature>
<evidence type="ECO:0000313" key="10">
    <source>
        <dbReference type="EMBL" id="KAF4624751.1"/>
    </source>
</evidence>
<dbReference type="SUPFAM" id="SSF53335">
    <property type="entry name" value="S-adenosyl-L-methionine-dependent methyltransferases"/>
    <property type="match status" value="1"/>
</dbReference>
<dbReference type="InterPro" id="IPR013149">
    <property type="entry name" value="ADH-like_C"/>
</dbReference>
<feature type="active site" description="Proton acceptor; for dehydratase activity" evidence="7">
    <location>
        <position position="231"/>
    </location>
</feature>
<dbReference type="Pfam" id="PF14765">
    <property type="entry name" value="PS-DH"/>
    <property type="match status" value="1"/>
</dbReference>
<keyword evidence="4" id="KW-0521">NADP</keyword>
<evidence type="ECO:0000256" key="7">
    <source>
        <dbReference type="PROSITE-ProRule" id="PRU01363"/>
    </source>
</evidence>
<dbReference type="Pfam" id="PF00107">
    <property type="entry name" value="ADH_zinc_N"/>
    <property type="match status" value="1"/>
</dbReference>
<dbReference type="InterPro" id="IPR014043">
    <property type="entry name" value="Acyl_transferase_dom"/>
</dbReference>
<feature type="domain" description="PKS/mFAS DH" evidence="9">
    <location>
        <begin position="199"/>
        <end position="497"/>
    </location>
</feature>
<dbReference type="GO" id="GO:0016746">
    <property type="term" value="F:acyltransferase activity"/>
    <property type="evidence" value="ECO:0007669"/>
    <property type="project" value="UniProtKB-KW"/>
</dbReference>
<dbReference type="SMART" id="SM00827">
    <property type="entry name" value="PKS_AT"/>
    <property type="match status" value="1"/>
</dbReference>
<dbReference type="InterPro" id="IPR029063">
    <property type="entry name" value="SAM-dependent_MTases_sf"/>
</dbReference>
<evidence type="ECO:0000256" key="3">
    <source>
        <dbReference type="ARBA" id="ARBA00022679"/>
    </source>
</evidence>
<dbReference type="SMART" id="SM00826">
    <property type="entry name" value="PKS_DH"/>
    <property type="match status" value="1"/>
</dbReference>
<name>A0A8H4R8K6_9HELO</name>
<accession>A0A8H4R8K6</accession>
<evidence type="ECO:0000256" key="1">
    <source>
        <dbReference type="ARBA" id="ARBA00022450"/>
    </source>
</evidence>
<dbReference type="SMART" id="SM00829">
    <property type="entry name" value="PKS_ER"/>
    <property type="match status" value="1"/>
</dbReference>
<dbReference type="InterPro" id="IPR049551">
    <property type="entry name" value="PKS_DH_C"/>
</dbReference>
<dbReference type="Gene3D" id="3.40.50.720">
    <property type="entry name" value="NAD(P)-binding Rossmann-like Domain"/>
    <property type="match status" value="2"/>
</dbReference>
<keyword evidence="6" id="KW-0012">Acyltransferase</keyword>
<dbReference type="InterPro" id="IPR013217">
    <property type="entry name" value="Methyltransf_12"/>
</dbReference>
<feature type="active site" description="Proton donor; for dehydratase activity" evidence="7">
    <location>
        <position position="411"/>
    </location>
</feature>
<dbReference type="InterPro" id="IPR013154">
    <property type="entry name" value="ADH-like_N"/>
</dbReference>
<evidence type="ECO:0000313" key="11">
    <source>
        <dbReference type="Proteomes" id="UP000566819"/>
    </source>
</evidence>
<dbReference type="SUPFAM" id="SSF51735">
    <property type="entry name" value="NAD(P)-binding Rossmann-fold domains"/>
    <property type="match status" value="2"/>
</dbReference>
<dbReference type="CDD" id="cd02440">
    <property type="entry name" value="AdoMet_MTases"/>
    <property type="match status" value="1"/>
</dbReference>
<dbReference type="InterPro" id="IPR013968">
    <property type="entry name" value="PKS_KR"/>
</dbReference>
<dbReference type="InterPro" id="IPR020806">
    <property type="entry name" value="PKS_PP-bd"/>
</dbReference>
<dbReference type="InterPro" id="IPR036736">
    <property type="entry name" value="ACP-like_sf"/>
</dbReference>
<dbReference type="PROSITE" id="PS52019">
    <property type="entry name" value="PKS_MFAS_DH"/>
    <property type="match status" value="1"/>
</dbReference>
<dbReference type="PANTHER" id="PTHR45681:SF6">
    <property type="entry name" value="POLYKETIDE SYNTHASE 37"/>
    <property type="match status" value="1"/>
</dbReference>
<dbReference type="InterPro" id="IPR042104">
    <property type="entry name" value="PKS_dehydratase_sf"/>
</dbReference>
<dbReference type="PANTHER" id="PTHR45681">
    <property type="entry name" value="POLYKETIDE SYNTHASE 44-RELATED"/>
    <property type="match status" value="1"/>
</dbReference>
<dbReference type="InterPro" id="IPR056501">
    <property type="entry name" value="NAD-bd_HRPKS_sdrA"/>
</dbReference>
<sequence>MASVGKEYEILLGQAFGELIQLEELHGSTRYPPTRWVSSVTPQKTMDYTSPQPAYWRQNLESPVQFTQAIEAVVGTENSSVDILIEIGPHSALQTPLKQILAKCEANHGVKPPVYLPSLKRKEDGMLNILTLCGSLFTLNYPIDLGLVNSVDRLEKNSLRYVHGSVCTDLPTYQFNHASVMYHENRVSRDVRKRRYLRHDLLGVLQAGCAKDRPVWRNILRIKDIPWLNDHLLLPDPVLPASGYVCLAIEAAFQFLTTSNKYQKGFTFKLRNVSIKSAMLLPDDDIGIEIMLNLQASSTAANWLEFKISSVTPGDDIWTEHASGLVTQQKPPLRNIGPLNTDLDPRVIEVNQWYEKFIEIGLGYGKSFRGLSELLSDPIKNISTAKVSLNTTEGMFSGPESSYEIHPASLDLCHQLALIACHGGQTERVRHAFIPVFIDDITVWPRNFEKWGQGVAVGHLKGLRGAHANVQLFTQSGEPRLQITNLRCVSHDSGKFHPVKDGYQPSPYTRLVWKPDFSSLSLDQARVLFPSTVVDKSIQTNFDILDKISAYMIAEIEQRYPTSTCNNPNLKKFLLWIHQSASKELAYVNEARQMSAEQRLLAIENTCLTFNNLIDVKHTKFIYDNLPAILAGTITGEEIAHQAGTLSELQAASIEVAAAYPQLERLLDLAGHRDPSMKILEIGAGTGAATQVAMKTLGGETRSKRYGSYTLTDNSTSSLQILQLNFSECRSVSYKELDITQCPTRQDLERDFDLIIATKSLRTTNDIFGVLGNIRKLLKTGGRMIFLAPRRQLLIHGLALGTFTDYWGDSADREPNFPNLEEWGDMLKSAGFSGIDLELTDYSSSLGVVSTFVTTAVGNAPGARICKSDGAVYIIYYRHLQNLHTLLEIELQNNGIAPILKSLEDCDIPNDSRVIFAVDFDFSIMADGKEQDFNQVKRLVRRASTLLWLTNGGLLEGHNPKAAIATGLIRMLTTENPIANYGILHLNPEVTLSDRETAQLIIQREGFLHEGDPENELALHDNIVHISRLVLDEGLNDRYRSQNKSVSTTDAMPLYGQGPMVIDFKTPGLLTSLYFKRDESHWTALQDDWVEIRTYAIGLNWKDLAVSAGKVDMDTFSSECSGVVTKVGKLVQRFRPGDQVYSLAWAKFGTSARFPASFAQLMEKDDTFSAMASVPLVFCTAVYALNHLARLQKGEKVLIQSATGGVGLAAIQIAQNIGAEIFATVGTEEKAQYLFDEYHIPRDRILSSRDMTNLSSLVLATDSKGFDVILSSSNGEIMYESLRCIAPMGRFIDVGRVEVQNHGAMALEIFSKNAMFASFDLSLIAIQNPGFCSKLMEEVGNLLRKRSIQPIAPIKTFDISELDRALLHFSKGQHIGKIVVTYENPTSTVKMLPPPLHATFDPEAEYILAGGLGGLGRSILKWMVDRGAKNLTVLSRSSTASPEAEAMINELATQKVEVNITSCDVIVKEEVRNAMVAIRARSNQRRIRGVIHAAAIIHDRLFDTMPYAQWKRGLGAKVEGTINLHEVSLEYELPLDFFVMTSSFEAVVAMPTQAAYCAANSFQDAFARYRRARGLPACSIAFGLITEIGDFGQRAITRNMIQRHGLYPTGEIGFLRLFEAAFLEPPNNNSSWRRFDHLSESQITTCLEPSKLARMSQTENRNTAKAPRWYSDRKFCHLFQAMEDHLTVEKQPHDVKTVTPTITFAVDAAIKARNMDEGCRIVTNAIMEQTAGLLMIPFESIEPRKSVAEYGVDSLIAVELRNWFVLLFESAIPLLKLLDERVNISELGAWIVGERELKLKV</sequence>
<evidence type="ECO:0000259" key="9">
    <source>
        <dbReference type="PROSITE" id="PS52019"/>
    </source>
</evidence>
<dbReference type="Pfam" id="PF00550">
    <property type="entry name" value="PP-binding"/>
    <property type="match status" value="1"/>
</dbReference>
<evidence type="ECO:0000256" key="2">
    <source>
        <dbReference type="ARBA" id="ARBA00022553"/>
    </source>
</evidence>
<dbReference type="Pfam" id="PF08240">
    <property type="entry name" value="ADH_N"/>
    <property type="match status" value="1"/>
</dbReference>
<feature type="region of interest" description="C-terminal hotdog fold" evidence="7">
    <location>
        <begin position="344"/>
        <end position="497"/>
    </location>
</feature>
<dbReference type="SMART" id="SM00822">
    <property type="entry name" value="PKS_KR"/>
    <property type="match status" value="1"/>
</dbReference>
<dbReference type="Pfam" id="PF08242">
    <property type="entry name" value="Methyltransf_12"/>
    <property type="match status" value="1"/>
</dbReference>
<dbReference type="Pfam" id="PF23114">
    <property type="entry name" value="NAD-bd_HRPKS_sdrA"/>
    <property type="match status" value="1"/>
</dbReference>
<keyword evidence="11" id="KW-1185">Reference proteome</keyword>
<dbReference type="PROSITE" id="PS00012">
    <property type="entry name" value="PHOSPHOPANTETHEINE"/>
    <property type="match status" value="1"/>
</dbReference>
<dbReference type="GO" id="GO:0030639">
    <property type="term" value="P:polyketide biosynthetic process"/>
    <property type="evidence" value="ECO:0007669"/>
    <property type="project" value="UniProtKB-ARBA"/>
</dbReference>
<dbReference type="InterPro" id="IPR020843">
    <property type="entry name" value="ER"/>
</dbReference>
<dbReference type="EMBL" id="JAAMPI010001563">
    <property type="protein sequence ID" value="KAF4624751.1"/>
    <property type="molecule type" value="Genomic_DNA"/>
</dbReference>
<protein>
    <recommendedName>
        <fullName evidence="12">Carrier domain-containing protein</fullName>
    </recommendedName>
</protein>
<evidence type="ECO:0000256" key="6">
    <source>
        <dbReference type="ARBA" id="ARBA00023315"/>
    </source>
</evidence>